<organism evidence="1 2">
    <name type="scientific">Meloidogyne enterolobii</name>
    <name type="common">Root-knot nematode worm</name>
    <name type="synonym">Meloidogyne mayaguensis</name>
    <dbReference type="NCBI Taxonomy" id="390850"/>
    <lineage>
        <taxon>Eukaryota</taxon>
        <taxon>Metazoa</taxon>
        <taxon>Ecdysozoa</taxon>
        <taxon>Nematoda</taxon>
        <taxon>Chromadorea</taxon>
        <taxon>Rhabditida</taxon>
        <taxon>Tylenchina</taxon>
        <taxon>Tylenchomorpha</taxon>
        <taxon>Tylenchoidea</taxon>
        <taxon>Meloidogynidae</taxon>
        <taxon>Meloidogyninae</taxon>
        <taxon>Meloidogyne</taxon>
    </lineage>
</organism>
<gene>
    <name evidence="1" type="ORF">MENTE1834_LOCUS1377</name>
</gene>
<evidence type="ECO:0000313" key="2">
    <source>
        <dbReference type="Proteomes" id="UP001497535"/>
    </source>
</evidence>
<proteinExistence type="predicted"/>
<dbReference type="Proteomes" id="UP001497535">
    <property type="component" value="Unassembled WGS sequence"/>
</dbReference>
<keyword evidence="2" id="KW-1185">Reference proteome</keyword>
<reference evidence="1" key="1">
    <citation type="submission" date="2023-11" db="EMBL/GenBank/DDBJ databases">
        <authorList>
            <person name="Poullet M."/>
        </authorList>
    </citation>
    <scope>NUCLEOTIDE SEQUENCE</scope>
    <source>
        <strain evidence="1">E1834</strain>
    </source>
</reference>
<evidence type="ECO:0000313" key="1">
    <source>
        <dbReference type="EMBL" id="CAK5009573.1"/>
    </source>
</evidence>
<accession>A0ACB0XN84</accession>
<dbReference type="EMBL" id="CAVMJV010000001">
    <property type="protein sequence ID" value="CAK5009573.1"/>
    <property type="molecule type" value="Genomic_DNA"/>
</dbReference>
<sequence length="236" mass="27138">MQLTNLITTPSINNKNQIIMRVDSEGFITFADAEIQKLLNLSSMTEIYEKKFWTLVHPLDEQNVKDALLNILKNNNVVIKDLFCKLQIGGSSEYIQTSININSFINPHSLEFEFLILSINVLEQQQKHLEFSSSSLNFCNQPTINNELIQQQQQNICWPSNIQNELMTQNDILDGSFIPQGYSLMMPTTTETTINNLPEQQQWASTSNNLNLMNQQQHILPDFTTNTIPPIIWPEH</sequence>
<name>A0ACB0XN84_MELEN</name>
<protein>
    <submittedName>
        <fullName evidence="1">Uncharacterized protein</fullName>
    </submittedName>
</protein>
<comment type="caution">
    <text evidence="1">The sequence shown here is derived from an EMBL/GenBank/DDBJ whole genome shotgun (WGS) entry which is preliminary data.</text>
</comment>